<proteinExistence type="predicted"/>
<dbReference type="EMBL" id="VSSQ01143591">
    <property type="protein sequence ID" value="MPN63731.1"/>
    <property type="molecule type" value="Genomic_DNA"/>
</dbReference>
<reference evidence="1" key="1">
    <citation type="submission" date="2019-08" db="EMBL/GenBank/DDBJ databases">
        <authorList>
            <person name="Kucharzyk K."/>
            <person name="Murdoch R.W."/>
            <person name="Higgins S."/>
            <person name="Loffler F."/>
        </authorList>
    </citation>
    <scope>NUCLEOTIDE SEQUENCE</scope>
</reference>
<dbReference type="AlphaFoldDB" id="A0A645JJJ1"/>
<evidence type="ECO:0000313" key="1">
    <source>
        <dbReference type="EMBL" id="MPN63731.1"/>
    </source>
</evidence>
<comment type="caution">
    <text evidence="1">The sequence shown here is derived from an EMBL/GenBank/DDBJ whole genome shotgun (WGS) entry which is preliminary data.</text>
</comment>
<protein>
    <submittedName>
        <fullName evidence="1">Uncharacterized protein</fullName>
    </submittedName>
</protein>
<sequence length="123" mass="13072">MTQGTDQGVAAFAVVEQIVFQIRIALHHPDVAQHLVEHACRTAGDALAAQFVEYRPVVGAEQADDDLAVGKRGVVVGDFAQAGSHGSSRESVKRWILPYCGATRGLGRPTLPLKGSALSRRLA</sequence>
<gene>
    <name evidence="1" type="ORF">SDC9_211497</name>
</gene>
<name>A0A645JJJ1_9ZZZZ</name>
<organism evidence="1">
    <name type="scientific">bioreactor metagenome</name>
    <dbReference type="NCBI Taxonomy" id="1076179"/>
    <lineage>
        <taxon>unclassified sequences</taxon>
        <taxon>metagenomes</taxon>
        <taxon>ecological metagenomes</taxon>
    </lineage>
</organism>
<accession>A0A645JJJ1</accession>